<evidence type="ECO:0000313" key="2">
    <source>
        <dbReference type="EMBL" id="CAG2227437.1"/>
    </source>
</evidence>
<reference evidence="2" key="1">
    <citation type="submission" date="2021-03" db="EMBL/GenBank/DDBJ databases">
        <authorList>
            <person name="Bekaert M."/>
        </authorList>
    </citation>
    <scope>NUCLEOTIDE SEQUENCE</scope>
</reference>
<keyword evidence="3" id="KW-1185">Reference proteome</keyword>
<sequence length="183" mass="21172">MKSGPSPLFSLEQEAHLVNYFKQMSDIGYSYTRVEATALASDYAVSIRLKDETDKQLSLQWFRSFMDRWPDFKLQKPPAYSYKSFTTTSWVVLVLSHSCHKFMRENHCKITRYNVGELCTNAYVKGLSPDNLRSSFRRSGIYSLDKSPYPQQMNLPATVYTQTETDGQNQETNDIIDHPNDIN</sequence>
<gene>
    <name evidence="2" type="ORF">MEDL_40454</name>
</gene>
<evidence type="ECO:0000256" key="1">
    <source>
        <dbReference type="SAM" id="MobiDB-lite"/>
    </source>
</evidence>
<feature type="region of interest" description="Disordered" evidence="1">
    <location>
        <begin position="164"/>
        <end position="183"/>
    </location>
</feature>
<accession>A0A8S3T0L5</accession>
<proteinExistence type="predicted"/>
<name>A0A8S3T0L5_MYTED</name>
<feature type="compositionally biased region" description="Polar residues" evidence="1">
    <location>
        <begin position="164"/>
        <end position="173"/>
    </location>
</feature>
<protein>
    <recommendedName>
        <fullName evidence="4">HTH CENPB-type domain-containing protein</fullName>
    </recommendedName>
</protein>
<evidence type="ECO:0008006" key="4">
    <source>
        <dbReference type="Google" id="ProtNLM"/>
    </source>
</evidence>
<comment type="caution">
    <text evidence="2">The sequence shown here is derived from an EMBL/GenBank/DDBJ whole genome shotgun (WGS) entry which is preliminary data.</text>
</comment>
<dbReference type="Proteomes" id="UP000683360">
    <property type="component" value="Unassembled WGS sequence"/>
</dbReference>
<organism evidence="2 3">
    <name type="scientific">Mytilus edulis</name>
    <name type="common">Blue mussel</name>
    <dbReference type="NCBI Taxonomy" id="6550"/>
    <lineage>
        <taxon>Eukaryota</taxon>
        <taxon>Metazoa</taxon>
        <taxon>Spiralia</taxon>
        <taxon>Lophotrochozoa</taxon>
        <taxon>Mollusca</taxon>
        <taxon>Bivalvia</taxon>
        <taxon>Autobranchia</taxon>
        <taxon>Pteriomorphia</taxon>
        <taxon>Mytilida</taxon>
        <taxon>Mytiloidea</taxon>
        <taxon>Mytilidae</taxon>
        <taxon>Mytilinae</taxon>
        <taxon>Mytilus</taxon>
    </lineage>
</organism>
<evidence type="ECO:0000313" key="3">
    <source>
        <dbReference type="Proteomes" id="UP000683360"/>
    </source>
</evidence>
<dbReference type="AlphaFoldDB" id="A0A8S3T0L5"/>
<dbReference type="EMBL" id="CAJPWZ010001963">
    <property type="protein sequence ID" value="CAG2227437.1"/>
    <property type="molecule type" value="Genomic_DNA"/>
</dbReference>
<dbReference type="OrthoDB" id="10043687at2759"/>